<evidence type="ECO:0000256" key="1">
    <source>
        <dbReference type="SAM" id="MobiDB-lite"/>
    </source>
</evidence>
<sequence length="221" mass="23713">MAQGCNKLSDAACRTCKLTAALPAWGPSPITTKPQARPPRRLLLSPLPSPLSPPPDPPLHPSVSTSPRPFRCSACFSAPRPPSSLSAIAFHIRRIPTIHAAALSALTSVSPHTPLHPPGAPIEPIPRRHILRRPPPLCTFQQIPRVSFALLPYHTVPVSLARPLPARPAGLPFHLGSPNLQRLSQSLSFLLSLQGLSSGTSKRAYALKRDPTGLPVMAPYF</sequence>
<evidence type="ECO:0000313" key="2">
    <source>
        <dbReference type="EMBL" id="PSN75053.1"/>
    </source>
</evidence>
<protein>
    <submittedName>
        <fullName evidence="2">Uncharacterized protein</fullName>
    </submittedName>
</protein>
<feature type="region of interest" description="Disordered" evidence="1">
    <location>
        <begin position="26"/>
        <end position="65"/>
    </location>
</feature>
<feature type="compositionally biased region" description="Pro residues" evidence="1">
    <location>
        <begin position="47"/>
        <end position="60"/>
    </location>
</feature>
<organism evidence="2 3">
    <name type="scientific">Corynespora cassiicola Philippines</name>
    <dbReference type="NCBI Taxonomy" id="1448308"/>
    <lineage>
        <taxon>Eukaryota</taxon>
        <taxon>Fungi</taxon>
        <taxon>Dikarya</taxon>
        <taxon>Ascomycota</taxon>
        <taxon>Pezizomycotina</taxon>
        <taxon>Dothideomycetes</taxon>
        <taxon>Pleosporomycetidae</taxon>
        <taxon>Pleosporales</taxon>
        <taxon>Corynesporascaceae</taxon>
        <taxon>Corynespora</taxon>
    </lineage>
</organism>
<dbReference type="AlphaFoldDB" id="A0A2T2PBL0"/>
<dbReference type="Proteomes" id="UP000240883">
    <property type="component" value="Unassembled WGS sequence"/>
</dbReference>
<reference evidence="2 3" key="1">
    <citation type="journal article" date="2018" name="Front. Microbiol.">
        <title>Genome-Wide Analysis of Corynespora cassiicola Leaf Fall Disease Putative Effectors.</title>
        <authorList>
            <person name="Lopez D."/>
            <person name="Ribeiro S."/>
            <person name="Label P."/>
            <person name="Fumanal B."/>
            <person name="Venisse J.S."/>
            <person name="Kohler A."/>
            <person name="de Oliveira R.R."/>
            <person name="Labutti K."/>
            <person name="Lipzen A."/>
            <person name="Lail K."/>
            <person name="Bauer D."/>
            <person name="Ohm R.A."/>
            <person name="Barry K.W."/>
            <person name="Spatafora J."/>
            <person name="Grigoriev I.V."/>
            <person name="Martin F.M."/>
            <person name="Pujade-Renaud V."/>
        </authorList>
    </citation>
    <scope>NUCLEOTIDE SEQUENCE [LARGE SCALE GENOMIC DNA]</scope>
    <source>
        <strain evidence="2 3">Philippines</strain>
    </source>
</reference>
<evidence type="ECO:0000313" key="3">
    <source>
        <dbReference type="Proteomes" id="UP000240883"/>
    </source>
</evidence>
<gene>
    <name evidence="2" type="ORF">BS50DRAFT_31764</name>
</gene>
<keyword evidence="3" id="KW-1185">Reference proteome</keyword>
<proteinExistence type="predicted"/>
<name>A0A2T2PBL0_CORCC</name>
<accession>A0A2T2PBL0</accession>
<dbReference type="EMBL" id="KZ678128">
    <property type="protein sequence ID" value="PSN75053.1"/>
    <property type="molecule type" value="Genomic_DNA"/>
</dbReference>